<proteinExistence type="predicted"/>
<organism evidence="4">
    <name type="scientific">Brugia pahangi</name>
    <name type="common">Filarial nematode worm</name>
    <dbReference type="NCBI Taxonomy" id="6280"/>
    <lineage>
        <taxon>Eukaryota</taxon>
        <taxon>Metazoa</taxon>
        <taxon>Ecdysozoa</taxon>
        <taxon>Nematoda</taxon>
        <taxon>Chromadorea</taxon>
        <taxon>Rhabditida</taxon>
        <taxon>Spirurina</taxon>
        <taxon>Spiruromorpha</taxon>
        <taxon>Filarioidea</taxon>
        <taxon>Onchocercidae</taxon>
        <taxon>Brugia</taxon>
    </lineage>
</organism>
<dbReference type="WBParaSite" id="BPAG_0000638101-mRNA-1">
    <property type="protein sequence ID" value="BPAG_0000638101-mRNA-1"/>
    <property type="gene ID" value="BPAG_0000638101"/>
</dbReference>
<name>A0A0N4TDU3_BRUPA</name>
<dbReference type="EMBL" id="UZAD01005695">
    <property type="protein sequence ID" value="VDN87532.1"/>
    <property type="molecule type" value="Genomic_DNA"/>
</dbReference>
<feature type="signal peptide" evidence="1">
    <location>
        <begin position="1"/>
        <end position="19"/>
    </location>
</feature>
<gene>
    <name evidence="2" type="ORF">BPAG_LOCUS6346</name>
</gene>
<keyword evidence="3" id="KW-1185">Reference proteome</keyword>
<reference evidence="2 3" key="2">
    <citation type="submission" date="2018-11" db="EMBL/GenBank/DDBJ databases">
        <authorList>
            <consortium name="Pathogen Informatics"/>
        </authorList>
    </citation>
    <scope>NUCLEOTIDE SEQUENCE [LARGE SCALE GENOMIC DNA]</scope>
</reference>
<dbReference type="Proteomes" id="UP000278627">
    <property type="component" value="Unassembled WGS sequence"/>
</dbReference>
<protein>
    <submittedName>
        <fullName evidence="4">Secreted protein</fullName>
    </submittedName>
</protein>
<evidence type="ECO:0000313" key="2">
    <source>
        <dbReference type="EMBL" id="VDN87532.1"/>
    </source>
</evidence>
<feature type="chain" id="PRO_5043121918" evidence="1">
    <location>
        <begin position="20"/>
        <end position="78"/>
    </location>
</feature>
<evidence type="ECO:0000313" key="4">
    <source>
        <dbReference type="WBParaSite" id="BPAG_0000638101-mRNA-1"/>
    </source>
</evidence>
<sequence>MKCTYFIFLHSWHLLLSYSDRVSRSSFAAKRIEQLILFYCQRKKKKQHLLMGTDKVEIVSGPFHGQMFQLAHISGIDV</sequence>
<evidence type="ECO:0000256" key="1">
    <source>
        <dbReference type="SAM" id="SignalP"/>
    </source>
</evidence>
<accession>A0A0N4TDU3</accession>
<evidence type="ECO:0000313" key="3">
    <source>
        <dbReference type="Proteomes" id="UP000278627"/>
    </source>
</evidence>
<reference evidence="4" key="1">
    <citation type="submission" date="2017-02" db="UniProtKB">
        <authorList>
            <consortium name="WormBaseParasite"/>
        </authorList>
    </citation>
    <scope>IDENTIFICATION</scope>
</reference>
<dbReference type="AlphaFoldDB" id="A0A0N4TDU3"/>
<keyword evidence="1" id="KW-0732">Signal</keyword>